<dbReference type="OrthoDB" id="7335416at2"/>
<keyword evidence="2" id="KW-1185">Reference proteome</keyword>
<evidence type="ECO:0000313" key="2">
    <source>
        <dbReference type="Proteomes" id="UP000219621"/>
    </source>
</evidence>
<dbReference type="AlphaFoldDB" id="A0A286GRU5"/>
<organism evidence="1 2">
    <name type="scientific">Caenispirillum bisanense</name>
    <dbReference type="NCBI Taxonomy" id="414052"/>
    <lineage>
        <taxon>Bacteria</taxon>
        <taxon>Pseudomonadati</taxon>
        <taxon>Pseudomonadota</taxon>
        <taxon>Alphaproteobacteria</taxon>
        <taxon>Rhodospirillales</taxon>
        <taxon>Novispirillaceae</taxon>
        <taxon>Caenispirillum</taxon>
    </lineage>
</organism>
<evidence type="ECO:0000313" key="1">
    <source>
        <dbReference type="EMBL" id="SOD98212.1"/>
    </source>
</evidence>
<reference evidence="1 2" key="1">
    <citation type="submission" date="2017-09" db="EMBL/GenBank/DDBJ databases">
        <authorList>
            <person name="Ehlers B."/>
            <person name="Leendertz F.H."/>
        </authorList>
    </citation>
    <scope>NUCLEOTIDE SEQUENCE [LARGE SCALE GENOMIC DNA]</scope>
    <source>
        <strain evidence="1 2">USBA 140</strain>
    </source>
</reference>
<protein>
    <submittedName>
        <fullName evidence="1">Uncharacterized protein</fullName>
    </submittedName>
</protein>
<accession>A0A286GRU5</accession>
<name>A0A286GRU5_9PROT</name>
<dbReference type="RefSeq" id="WP_097280344.1">
    <property type="nucleotide sequence ID" value="NZ_OCNJ01000007.1"/>
</dbReference>
<gene>
    <name evidence="1" type="ORF">SAMN05421508_107249</name>
</gene>
<sequence length="258" mass="29221">MSHSGEKYLRRMTGQILDALVASVLAKAKGGTVEVATLRSVAEALKSNPEFDAFYGHAYDHLVEAIEKDSRLEMRRNALGRLMVHPLAQLFNEERLDRSLLPNLFHFLQLSLGEQLEHYAEACADIVQVLKLEKGEDFEWDTFYAHPDARAIQAKVLWTIAKAFKNFDARREWFVKLMQYHPSSISLGAHMFIPVPKPLGNEAPAPFGKAEFCTLFQALFAPLHDLPPAERAHLHSALDDFDQKRFDRFMLDLAACGV</sequence>
<dbReference type="Proteomes" id="UP000219621">
    <property type="component" value="Unassembled WGS sequence"/>
</dbReference>
<dbReference type="EMBL" id="OCNJ01000007">
    <property type="protein sequence ID" value="SOD98212.1"/>
    <property type="molecule type" value="Genomic_DNA"/>
</dbReference>
<proteinExistence type="predicted"/>